<name>A0A917BDC3_9ACTN</name>
<evidence type="ECO:0000256" key="1">
    <source>
        <dbReference type="SAM" id="MobiDB-lite"/>
    </source>
</evidence>
<accession>A0A917BDC3</accession>
<feature type="region of interest" description="Disordered" evidence="1">
    <location>
        <begin position="122"/>
        <end position="150"/>
    </location>
</feature>
<evidence type="ECO:0000259" key="4">
    <source>
        <dbReference type="Pfam" id="PF11887"/>
    </source>
</evidence>
<dbReference type="PANTHER" id="PTHR33371">
    <property type="entry name" value="INTERMEMBRANE PHOSPHOLIPID TRANSPORT SYSTEM BINDING PROTEIN MLAD-RELATED"/>
    <property type="match status" value="1"/>
</dbReference>
<dbReference type="Pfam" id="PF11887">
    <property type="entry name" value="Mce4_CUP1"/>
    <property type="match status" value="1"/>
</dbReference>
<feature type="compositionally biased region" description="Low complexity" evidence="1">
    <location>
        <begin position="411"/>
        <end position="455"/>
    </location>
</feature>
<sequence length="461" mass="47621">MTRRSTLAARVAAVAALAVGLSSCGLSKGAYDIPLPGGADVGSDPYTLSANFSDVMDLVPQSSVKVDNVAVGRVSGITLNKGGRSARVRMTLNDDVKLPVGTTARLQQTSLLGEKYVALVRPGEQGPDRLGDQDVPPADSSDAVPASSEGGGYLHDGDVLALDQTSQAVGVEQVLGALSALLSGGGLGQFQEISRELQKVSTDRPEEIRAFLDQTQGFVAQLDQRRGSITRAIDGLAQLSKTLDDQRPQIADALDNLSPGLATLADQRTQLVTMLKALDRLSTVSVRTLNEAQDDIVADFKRLDPILTQLAKSGSDLPRALQILFTYPFPDSVLGAINGDYINVFASLALTTPGGPWQQPDSMWPAGTAAGQVSRQAQLAIPTPSESDSTAPPMILPSTDSAIPGSPSPTVPKGSGSPSGSATPSPSDSSSPSPSGPSSPQESGSSSPKPQSSASTKGDDQ</sequence>
<feature type="signal peptide" evidence="2">
    <location>
        <begin position="1"/>
        <end position="27"/>
    </location>
</feature>
<feature type="domain" description="Mce/MlaD" evidence="3">
    <location>
        <begin position="45"/>
        <end position="120"/>
    </location>
</feature>
<dbReference type="PANTHER" id="PTHR33371:SF15">
    <property type="entry name" value="LIPOPROTEIN LPRN"/>
    <property type="match status" value="1"/>
</dbReference>
<dbReference type="GO" id="GO:0005576">
    <property type="term" value="C:extracellular region"/>
    <property type="evidence" value="ECO:0007669"/>
    <property type="project" value="TreeGrafter"/>
</dbReference>
<keyword evidence="2" id="KW-0732">Signal</keyword>
<evidence type="ECO:0000256" key="2">
    <source>
        <dbReference type="SAM" id="SignalP"/>
    </source>
</evidence>
<feature type="compositionally biased region" description="Low complexity" evidence="1">
    <location>
        <begin position="134"/>
        <end position="148"/>
    </location>
</feature>
<dbReference type="Proteomes" id="UP000649179">
    <property type="component" value="Unassembled WGS sequence"/>
</dbReference>
<evidence type="ECO:0000259" key="3">
    <source>
        <dbReference type="Pfam" id="PF02470"/>
    </source>
</evidence>
<dbReference type="InterPro" id="IPR024516">
    <property type="entry name" value="Mce_C"/>
</dbReference>
<evidence type="ECO:0000313" key="6">
    <source>
        <dbReference type="Proteomes" id="UP000649179"/>
    </source>
</evidence>
<feature type="chain" id="PRO_5038823810" description="MCE family protein" evidence="2">
    <location>
        <begin position="28"/>
        <end position="461"/>
    </location>
</feature>
<dbReference type="InterPro" id="IPR003399">
    <property type="entry name" value="Mce/MlaD"/>
</dbReference>
<evidence type="ECO:0000313" key="5">
    <source>
        <dbReference type="EMBL" id="GGF37479.1"/>
    </source>
</evidence>
<protein>
    <recommendedName>
        <fullName evidence="7">MCE family protein</fullName>
    </recommendedName>
</protein>
<proteinExistence type="predicted"/>
<feature type="domain" description="Mammalian cell entry C-terminal" evidence="4">
    <location>
        <begin position="154"/>
        <end position="358"/>
    </location>
</feature>
<evidence type="ECO:0008006" key="7">
    <source>
        <dbReference type="Google" id="ProtNLM"/>
    </source>
</evidence>
<dbReference type="EMBL" id="BMKQ01000001">
    <property type="protein sequence ID" value="GGF37479.1"/>
    <property type="molecule type" value="Genomic_DNA"/>
</dbReference>
<dbReference type="Pfam" id="PF02470">
    <property type="entry name" value="MlaD"/>
    <property type="match status" value="1"/>
</dbReference>
<dbReference type="RefSeq" id="WP_188778572.1">
    <property type="nucleotide sequence ID" value="NZ_BMKQ01000001.1"/>
</dbReference>
<feature type="region of interest" description="Disordered" evidence="1">
    <location>
        <begin position="357"/>
        <end position="461"/>
    </location>
</feature>
<dbReference type="InterPro" id="IPR052336">
    <property type="entry name" value="MlaD_Phospholipid_Transporter"/>
</dbReference>
<organism evidence="5 6">
    <name type="scientific">Marmoricola endophyticus</name>
    <dbReference type="NCBI Taxonomy" id="2040280"/>
    <lineage>
        <taxon>Bacteria</taxon>
        <taxon>Bacillati</taxon>
        <taxon>Actinomycetota</taxon>
        <taxon>Actinomycetes</taxon>
        <taxon>Propionibacteriales</taxon>
        <taxon>Nocardioidaceae</taxon>
        <taxon>Marmoricola</taxon>
    </lineage>
</organism>
<dbReference type="AlphaFoldDB" id="A0A917BDC3"/>
<comment type="caution">
    <text evidence="5">The sequence shown here is derived from an EMBL/GenBank/DDBJ whole genome shotgun (WGS) entry which is preliminary data.</text>
</comment>
<keyword evidence="6" id="KW-1185">Reference proteome</keyword>
<dbReference type="PROSITE" id="PS51257">
    <property type="entry name" value="PROKAR_LIPOPROTEIN"/>
    <property type="match status" value="1"/>
</dbReference>
<reference evidence="5" key="2">
    <citation type="submission" date="2020-09" db="EMBL/GenBank/DDBJ databases">
        <authorList>
            <person name="Sun Q."/>
            <person name="Zhou Y."/>
        </authorList>
    </citation>
    <scope>NUCLEOTIDE SEQUENCE</scope>
    <source>
        <strain evidence="5">CGMCC 1.16067</strain>
    </source>
</reference>
<gene>
    <name evidence="5" type="ORF">GCM10011519_08790</name>
</gene>
<reference evidence="5" key="1">
    <citation type="journal article" date="2014" name="Int. J. Syst. Evol. Microbiol.">
        <title>Complete genome sequence of Corynebacterium casei LMG S-19264T (=DSM 44701T), isolated from a smear-ripened cheese.</title>
        <authorList>
            <consortium name="US DOE Joint Genome Institute (JGI-PGF)"/>
            <person name="Walter F."/>
            <person name="Albersmeier A."/>
            <person name="Kalinowski J."/>
            <person name="Ruckert C."/>
        </authorList>
    </citation>
    <scope>NUCLEOTIDE SEQUENCE</scope>
    <source>
        <strain evidence="5">CGMCC 1.16067</strain>
    </source>
</reference>